<dbReference type="PROSITE" id="PS50931">
    <property type="entry name" value="HTH_LYSR"/>
    <property type="match status" value="1"/>
</dbReference>
<name>A0A5J5KV36_9MICC</name>
<evidence type="ECO:0000313" key="7">
    <source>
        <dbReference type="Proteomes" id="UP000325957"/>
    </source>
</evidence>
<dbReference type="AlphaFoldDB" id="A0A5J5KV36"/>
<dbReference type="Gene3D" id="1.10.10.10">
    <property type="entry name" value="Winged helix-like DNA-binding domain superfamily/Winged helix DNA-binding domain"/>
    <property type="match status" value="1"/>
</dbReference>
<dbReference type="GO" id="GO:0003700">
    <property type="term" value="F:DNA-binding transcription factor activity"/>
    <property type="evidence" value="ECO:0007669"/>
    <property type="project" value="InterPro"/>
</dbReference>
<accession>A0A5J5KV36</accession>
<evidence type="ECO:0000313" key="6">
    <source>
        <dbReference type="EMBL" id="KAA9393513.1"/>
    </source>
</evidence>
<gene>
    <name evidence="6" type="ORF">FCK90_12070</name>
</gene>
<organism evidence="6 7">
    <name type="scientific">Kocuria coralli</name>
    <dbReference type="NCBI Taxonomy" id="1461025"/>
    <lineage>
        <taxon>Bacteria</taxon>
        <taxon>Bacillati</taxon>
        <taxon>Actinomycetota</taxon>
        <taxon>Actinomycetes</taxon>
        <taxon>Micrococcales</taxon>
        <taxon>Micrococcaceae</taxon>
        <taxon>Kocuria</taxon>
    </lineage>
</organism>
<dbReference type="PANTHER" id="PTHR30126:SF39">
    <property type="entry name" value="HTH-TYPE TRANSCRIPTIONAL REGULATOR CYSL"/>
    <property type="match status" value="1"/>
</dbReference>
<dbReference type="PANTHER" id="PTHR30126">
    <property type="entry name" value="HTH-TYPE TRANSCRIPTIONAL REGULATOR"/>
    <property type="match status" value="1"/>
</dbReference>
<feature type="domain" description="HTH lysR-type" evidence="5">
    <location>
        <begin position="5"/>
        <end position="62"/>
    </location>
</feature>
<keyword evidence="2" id="KW-0805">Transcription regulation</keyword>
<dbReference type="SUPFAM" id="SSF53850">
    <property type="entry name" value="Periplasmic binding protein-like II"/>
    <property type="match status" value="1"/>
</dbReference>
<dbReference type="Proteomes" id="UP000325957">
    <property type="component" value="Unassembled WGS sequence"/>
</dbReference>
<dbReference type="Pfam" id="PF00126">
    <property type="entry name" value="HTH_1"/>
    <property type="match status" value="1"/>
</dbReference>
<keyword evidence="3" id="KW-0238">DNA-binding</keyword>
<comment type="caution">
    <text evidence="6">The sequence shown here is derived from an EMBL/GenBank/DDBJ whole genome shotgun (WGS) entry which is preliminary data.</text>
</comment>
<proteinExistence type="inferred from homology"/>
<keyword evidence="4" id="KW-0804">Transcription</keyword>
<dbReference type="InterPro" id="IPR036388">
    <property type="entry name" value="WH-like_DNA-bd_sf"/>
</dbReference>
<dbReference type="OrthoDB" id="9808620at2"/>
<evidence type="ECO:0000256" key="4">
    <source>
        <dbReference type="ARBA" id="ARBA00023163"/>
    </source>
</evidence>
<comment type="similarity">
    <text evidence="1">Belongs to the LysR transcriptional regulatory family.</text>
</comment>
<dbReference type="EMBL" id="SZWF01000018">
    <property type="protein sequence ID" value="KAA9393513.1"/>
    <property type="molecule type" value="Genomic_DNA"/>
</dbReference>
<dbReference type="InterPro" id="IPR000847">
    <property type="entry name" value="LysR_HTH_N"/>
</dbReference>
<keyword evidence="7" id="KW-1185">Reference proteome</keyword>
<evidence type="ECO:0000256" key="1">
    <source>
        <dbReference type="ARBA" id="ARBA00009437"/>
    </source>
</evidence>
<evidence type="ECO:0000256" key="2">
    <source>
        <dbReference type="ARBA" id="ARBA00023015"/>
    </source>
</evidence>
<dbReference type="Gene3D" id="3.40.190.10">
    <property type="entry name" value="Periplasmic binding protein-like II"/>
    <property type="match status" value="2"/>
</dbReference>
<evidence type="ECO:0000256" key="3">
    <source>
        <dbReference type="ARBA" id="ARBA00023125"/>
    </source>
</evidence>
<sequence>MHREPDLEALRALALVAEQGSISSASSQLGVSQQAVSLRIRNLESDLRTRLLVRSARGSRLTPSGELVVGWAAGLLRAADDFTGTVDSLRAHRAQIMDVAASLTVAEHLLPEWIARWRIQRGDDGPVVRLQAENSSAVINAVREGTADLGFIESPTVPTDLGSRTVGHDSIEVVVQRQHPWARKGAVSARELTRTGLVLRESGSGTRQALENAMAEAGHPLQAEPVAEFSTTLGIRSAVMAGVAPGALSSLAVSEDVRTGRLVRIRIRNLQITRPLTAIWAGSGPSRNARDFLEVISRDAKG</sequence>
<evidence type="ECO:0000259" key="5">
    <source>
        <dbReference type="PROSITE" id="PS50931"/>
    </source>
</evidence>
<dbReference type="PRINTS" id="PR00039">
    <property type="entry name" value="HTHLYSR"/>
</dbReference>
<dbReference type="GO" id="GO:0000976">
    <property type="term" value="F:transcription cis-regulatory region binding"/>
    <property type="evidence" value="ECO:0007669"/>
    <property type="project" value="TreeGrafter"/>
</dbReference>
<dbReference type="InterPro" id="IPR036390">
    <property type="entry name" value="WH_DNA-bd_sf"/>
</dbReference>
<dbReference type="SUPFAM" id="SSF46785">
    <property type="entry name" value="Winged helix' DNA-binding domain"/>
    <property type="match status" value="1"/>
</dbReference>
<dbReference type="Pfam" id="PF03466">
    <property type="entry name" value="LysR_substrate"/>
    <property type="match status" value="1"/>
</dbReference>
<protein>
    <submittedName>
        <fullName evidence="6">LysR family transcriptional regulator</fullName>
    </submittedName>
</protein>
<reference evidence="6 7" key="1">
    <citation type="submission" date="2019-05" db="EMBL/GenBank/DDBJ databases">
        <title>Kocuria coralli sp. nov., a novel actinobacterium isolated from coral reef seawater.</title>
        <authorList>
            <person name="Li J."/>
        </authorList>
    </citation>
    <scope>NUCLEOTIDE SEQUENCE [LARGE SCALE GENOMIC DNA]</scope>
    <source>
        <strain evidence="6 7">SCSIO 13007</strain>
    </source>
</reference>
<dbReference type="InterPro" id="IPR005119">
    <property type="entry name" value="LysR_subst-bd"/>
</dbReference>
<dbReference type="RefSeq" id="WP_158034547.1">
    <property type="nucleotide sequence ID" value="NZ_ML708623.1"/>
</dbReference>